<proteinExistence type="predicted"/>
<gene>
    <name evidence="1" type="ORF">E2562_026213</name>
</gene>
<protein>
    <submittedName>
        <fullName evidence="1">Uncharacterized protein</fullName>
    </submittedName>
</protein>
<dbReference type="Proteomes" id="UP000479710">
    <property type="component" value="Unassembled WGS sequence"/>
</dbReference>
<dbReference type="EMBL" id="SPHZ02000005">
    <property type="protein sequence ID" value="KAF0918842.1"/>
    <property type="molecule type" value="Genomic_DNA"/>
</dbReference>
<dbReference type="AlphaFoldDB" id="A0A6G1E2X1"/>
<reference evidence="1 2" key="1">
    <citation type="submission" date="2019-11" db="EMBL/GenBank/DDBJ databases">
        <title>Whole genome sequence of Oryza granulata.</title>
        <authorList>
            <person name="Li W."/>
        </authorList>
    </citation>
    <scope>NUCLEOTIDE SEQUENCE [LARGE SCALE GENOMIC DNA]</scope>
    <source>
        <strain evidence="2">cv. Menghai</strain>
        <tissue evidence="1">Leaf</tissue>
    </source>
</reference>
<comment type="caution">
    <text evidence="1">The sequence shown here is derived from an EMBL/GenBank/DDBJ whole genome shotgun (WGS) entry which is preliminary data.</text>
</comment>
<name>A0A6G1E2X1_9ORYZ</name>
<evidence type="ECO:0000313" key="1">
    <source>
        <dbReference type="EMBL" id="KAF0918842.1"/>
    </source>
</evidence>
<evidence type="ECO:0000313" key="2">
    <source>
        <dbReference type="Proteomes" id="UP000479710"/>
    </source>
</evidence>
<keyword evidence="2" id="KW-1185">Reference proteome</keyword>
<organism evidence="1 2">
    <name type="scientific">Oryza meyeriana var. granulata</name>
    <dbReference type="NCBI Taxonomy" id="110450"/>
    <lineage>
        <taxon>Eukaryota</taxon>
        <taxon>Viridiplantae</taxon>
        <taxon>Streptophyta</taxon>
        <taxon>Embryophyta</taxon>
        <taxon>Tracheophyta</taxon>
        <taxon>Spermatophyta</taxon>
        <taxon>Magnoliopsida</taxon>
        <taxon>Liliopsida</taxon>
        <taxon>Poales</taxon>
        <taxon>Poaceae</taxon>
        <taxon>BOP clade</taxon>
        <taxon>Oryzoideae</taxon>
        <taxon>Oryzeae</taxon>
        <taxon>Oryzinae</taxon>
        <taxon>Oryza</taxon>
        <taxon>Oryza meyeriana</taxon>
    </lineage>
</organism>
<sequence length="134" mass="14113">MLASSPPFLTRAVTARWFEKAVMGLNEGNAMARCGHQHPCFPSQDALTMTRIRAVPPVNGSTPSPPPQAILPKPPATVVELAAAVRSPRAQATADKIVMAAVVHLLSSSPPSRRSPLLSSLVLAPSSLFFPSLP</sequence>
<accession>A0A6G1E2X1</accession>